<evidence type="ECO:0000259" key="1">
    <source>
        <dbReference type="Pfam" id="PF10441"/>
    </source>
</evidence>
<dbReference type="PANTHER" id="PTHR15682:SF2">
    <property type="entry name" value="UNHEALTHY RIBOSOME BIOGENESIS PROTEIN 2 HOMOLOG"/>
    <property type="match status" value="1"/>
</dbReference>
<dbReference type="GO" id="GO:0005730">
    <property type="term" value="C:nucleolus"/>
    <property type="evidence" value="ECO:0007669"/>
    <property type="project" value="TreeGrafter"/>
</dbReference>
<dbReference type="Pfam" id="PF10441">
    <property type="entry name" value="Urb2"/>
    <property type="match status" value="1"/>
</dbReference>
<feature type="domain" description="Nucleolar 27S pre-rRNA processing Urb2/Npa2 C-terminal" evidence="1">
    <location>
        <begin position="943"/>
        <end position="1155"/>
    </location>
</feature>
<protein>
    <submittedName>
        <fullName evidence="2">Urb2/Npa2 family protein</fullName>
    </submittedName>
</protein>
<sequence length="1155" mass="132643">MEMTLGRANQTSIELFPVTNCVMPSPTSNLGSAEAVTRFLRSKEGHLPEILKIANDILDTKLDVYLPNKREFILSLLVDRLNDRSNSSNFSKWKSDKDVWNLLKRVLFIEGHNETSILQSLKIVDLMILLMESDDPEGWDCLPYVCQILSMFLKRSFMEIEESTGIRLLKSTLSYIQNKAPKNSSVTLDEIVTNVYWNSHPQGLLEVSKKSYSQFFEELFISLTKYLSIESESPSKHLYEEIFTTRVFYPENLPYLVHNLDKLLKKETPDDASLRYFFQMAVRKLAPKQMKLCTELFDVIVNKSPNLSESLLASLVGSHHALPQEFIFSVYTKEVASKKFIDLNWDMVKYVFELDSELAATKSKFVFEKYNSAFNLDEKVLPVGKVIVYAYAKNRELVEFLTKVWPKAIARDELWDGDDFIAHVANCIDSLSEKQIVQVLETSPNLSSEASFAVLTAITKGLISSSWKLIDSLKPTFNQIQSYINSSTNFWQVRYNLLNLYGSEFVIPESVLELDYDIYYHYTVLRLLELNIIQDYSNKKQRQLILFLRDNPSLISSAFCRWFVMINDYFTNESIVELLKLAFETAFLCHTDCEIYEQRNIMTCMMRLFIADPMSHFDHIPKIPLACFSRGPKKDLLNILTRKYIETKEVRVLGCIDYLLDSASYQSSIERDISVVLQILALAPTDEAQKYASSISKKVWKTNVDMIKSDENRAFVANAIGMLVRSMQIGGSGDVLPEMKMALIIVSHQSVLTGNDLTKYEELVNTFKMQCIRQIKDSQDNSDNAKLNWFLHGLASIPPSMLTFNDVKSIAGQIKIEANDTSIKQALFSLVCKCAKPDLRFAKYVLSLYLVLNTEAHTQHLFDDVVQYLQSLVNEKVELYYAICNYVIFSTADAEDTFSNSICMVLSALLTTMPKEPDGSLQIALFSGYLRNPSQLSPKVLQHIMGNLKWLLTQKQWLFNQYILEMALAHIGIVSSITLSDKHEFEQLYLESLRVVSQILLHHRFKLSTRHHSIIYLMCTFLESLVEPGQLGHSNIAAGSFTRLVSNLCEPQEHVRDLSVRSGQQNNRLTTQANLYKKQLRIYLPYLLINYIYLNLKFTFGKQVNDILATGVYTIFDSLSKSELQIVNSALDYAGKALYKSLYHDYQEYWKWKDQ</sequence>
<gene>
    <name evidence="2" type="ORF">FOB60_002799</name>
</gene>
<dbReference type="InterPro" id="IPR052609">
    <property type="entry name" value="Ribosome_Biogenesis_Reg"/>
</dbReference>
<name>A0A8X7TBK0_CANPA</name>
<dbReference type="EMBL" id="JABWAB010000004">
    <property type="protein sequence ID" value="KAF6052543.1"/>
    <property type="molecule type" value="Genomic_DNA"/>
</dbReference>
<organism evidence="2 3">
    <name type="scientific">Candida parapsilosis</name>
    <name type="common">Yeast</name>
    <dbReference type="NCBI Taxonomy" id="5480"/>
    <lineage>
        <taxon>Eukaryota</taxon>
        <taxon>Fungi</taxon>
        <taxon>Dikarya</taxon>
        <taxon>Ascomycota</taxon>
        <taxon>Saccharomycotina</taxon>
        <taxon>Pichiomycetes</taxon>
        <taxon>Debaryomycetaceae</taxon>
        <taxon>Candida/Lodderomyces clade</taxon>
        <taxon>Candida</taxon>
    </lineage>
</organism>
<dbReference type="AlphaFoldDB" id="A0A8X7TBK0"/>
<dbReference type="PANTHER" id="PTHR15682">
    <property type="entry name" value="UNHEALTHY RIBOSOME BIOGENESIS PROTEIN 2 HOMOLOG"/>
    <property type="match status" value="1"/>
</dbReference>
<comment type="caution">
    <text evidence="2">The sequence shown here is derived from an EMBL/GenBank/DDBJ whole genome shotgun (WGS) entry which is preliminary data.</text>
</comment>
<dbReference type="Proteomes" id="UP000590412">
    <property type="component" value="Unassembled WGS sequence"/>
</dbReference>
<accession>A0A8X7TBK0</accession>
<reference evidence="2" key="1">
    <citation type="submission" date="2020-03" db="EMBL/GenBank/DDBJ databases">
        <title>FDA dAtabase for Regulatory Grade micrObial Sequences (FDA-ARGOS): Supporting development and validation of Infectious Disease Dx tests.</title>
        <authorList>
            <person name="Campos J."/>
            <person name="Goldberg B."/>
            <person name="Tallon L."/>
            <person name="Sadzewicz L."/>
            <person name="Vavikolanu K."/>
            <person name="Mehta A."/>
            <person name="Aluvathingal J."/>
            <person name="Nadendla S."/>
            <person name="Nandy P."/>
            <person name="Geyer C."/>
            <person name="Yan Y."/>
            <person name="Sichtig H."/>
        </authorList>
    </citation>
    <scope>NUCLEOTIDE SEQUENCE [LARGE SCALE GENOMIC DNA]</scope>
    <source>
        <strain evidence="2">FDAARGOS_652</strain>
    </source>
</reference>
<evidence type="ECO:0000313" key="3">
    <source>
        <dbReference type="Proteomes" id="UP000590412"/>
    </source>
</evidence>
<dbReference type="GO" id="GO:0042254">
    <property type="term" value="P:ribosome biogenesis"/>
    <property type="evidence" value="ECO:0007669"/>
    <property type="project" value="TreeGrafter"/>
</dbReference>
<dbReference type="InterPro" id="IPR018849">
    <property type="entry name" value="Urb2/Npa2_C"/>
</dbReference>
<evidence type="ECO:0000313" key="2">
    <source>
        <dbReference type="EMBL" id="KAF6052543.1"/>
    </source>
</evidence>
<proteinExistence type="predicted"/>